<dbReference type="EMBL" id="NFEN01000220">
    <property type="protein sequence ID" value="OUA14840.1"/>
    <property type="molecule type" value="Genomic_DNA"/>
</dbReference>
<dbReference type="Proteomes" id="UP000195077">
    <property type="component" value="Unassembled WGS sequence"/>
</dbReference>
<protein>
    <submittedName>
        <fullName evidence="2">Uncharacterized protein</fullName>
    </submittedName>
</protein>
<keyword evidence="1" id="KW-1133">Transmembrane helix</keyword>
<keyword evidence="1" id="KW-0472">Membrane</keyword>
<gene>
    <name evidence="2" type="ORF">BK775_33310</name>
</gene>
<comment type="caution">
    <text evidence="2">The sequence shown here is derived from an EMBL/GenBank/DDBJ whole genome shotgun (WGS) entry which is preliminary data.</text>
</comment>
<organism evidence="2 3">
    <name type="scientific">Bacillus thuringiensis</name>
    <dbReference type="NCBI Taxonomy" id="1428"/>
    <lineage>
        <taxon>Bacteria</taxon>
        <taxon>Bacillati</taxon>
        <taxon>Bacillota</taxon>
        <taxon>Bacilli</taxon>
        <taxon>Bacillales</taxon>
        <taxon>Bacillaceae</taxon>
        <taxon>Bacillus</taxon>
        <taxon>Bacillus cereus group</taxon>
    </lineage>
</organism>
<accession>A0A9X6Q6P4</accession>
<reference evidence="2 3" key="1">
    <citation type="submission" date="2016-10" db="EMBL/GenBank/DDBJ databases">
        <title>Comparative genomics of Bacillus thuringiensis reveals a path to pathogens against multiple invertebrate hosts.</title>
        <authorList>
            <person name="Zheng J."/>
            <person name="Gao Q."/>
            <person name="Liu H."/>
            <person name="Peng D."/>
            <person name="Ruan L."/>
            <person name="Sun M."/>
        </authorList>
    </citation>
    <scope>NUCLEOTIDE SEQUENCE [LARGE SCALE GENOMIC DNA]</scope>
    <source>
        <strain evidence="2">I13</strain>
    </source>
</reference>
<evidence type="ECO:0000256" key="1">
    <source>
        <dbReference type="SAM" id="Phobius"/>
    </source>
</evidence>
<name>A0A9X6Q6P4_BACTU</name>
<keyword evidence="1" id="KW-0812">Transmembrane</keyword>
<evidence type="ECO:0000313" key="2">
    <source>
        <dbReference type="EMBL" id="OUA14840.1"/>
    </source>
</evidence>
<evidence type="ECO:0000313" key="3">
    <source>
        <dbReference type="Proteomes" id="UP000195077"/>
    </source>
</evidence>
<dbReference type="AlphaFoldDB" id="A0A9X6Q6P4"/>
<sequence>MLKGNLFSSTCEHRANTSIIVNKTLTICICVLLAGCFSVDFMSMSRFMSMLIHGLILLLNTDEDRFVDTNYIDFYHDMQYAT</sequence>
<feature type="transmembrane region" description="Helical" evidence="1">
    <location>
        <begin position="20"/>
        <end position="42"/>
    </location>
</feature>
<proteinExistence type="predicted"/>